<dbReference type="Gene3D" id="1.50.10.10">
    <property type="match status" value="1"/>
</dbReference>
<feature type="disulfide bond" evidence="8">
    <location>
        <begin position="366"/>
        <end position="401"/>
    </location>
</feature>
<evidence type="ECO:0000313" key="11">
    <source>
        <dbReference type="EMBL" id="CDF41161.1"/>
    </source>
</evidence>
<name>R7QUK1_CHOCR</name>
<dbReference type="GO" id="GO:0005509">
    <property type="term" value="F:calcium ion binding"/>
    <property type="evidence" value="ECO:0007669"/>
    <property type="project" value="InterPro"/>
</dbReference>
<evidence type="ECO:0000256" key="1">
    <source>
        <dbReference type="ARBA" id="ARBA00001913"/>
    </source>
</evidence>
<dbReference type="OMA" id="PESFGWD"/>
<evidence type="ECO:0000256" key="9">
    <source>
        <dbReference type="RuleBase" id="RU361193"/>
    </source>
</evidence>
<dbReference type="GeneID" id="17319173"/>
<dbReference type="PANTHER" id="PTHR11742">
    <property type="entry name" value="MANNOSYL-OLIGOSACCHARIDE ALPHA-1,2-MANNOSIDASE-RELATED"/>
    <property type="match status" value="1"/>
</dbReference>
<dbReference type="GO" id="GO:0004571">
    <property type="term" value="F:mannosyl-oligosaccharide 1,2-alpha-mannosidase activity"/>
    <property type="evidence" value="ECO:0007669"/>
    <property type="project" value="InterPro"/>
</dbReference>
<dbReference type="RefSeq" id="XP_005711455.1">
    <property type="nucleotide sequence ID" value="XM_005711398.1"/>
</dbReference>
<keyword evidence="7" id="KW-0479">Metal-binding</keyword>
<feature type="binding site" evidence="7">
    <location>
        <position position="524"/>
    </location>
    <ligand>
        <name>Ca(2+)</name>
        <dbReference type="ChEBI" id="CHEBI:29108"/>
    </ligand>
</feature>
<dbReference type="GO" id="GO:0005783">
    <property type="term" value="C:endoplasmic reticulum"/>
    <property type="evidence" value="ECO:0007669"/>
    <property type="project" value="TreeGrafter"/>
</dbReference>
<comment type="similarity">
    <text evidence="3 9">Belongs to the glycosyl hydrolase 47 family.</text>
</comment>
<dbReference type="Proteomes" id="UP000012073">
    <property type="component" value="Unassembled WGS sequence"/>
</dbReference>
<proteinExistence type="inferred from homology"/>
<dbReference type="AlphaFoldDB" id="R7QUK1"/>
<dbReference type="InterPro" id="IPR001382">
    <property type="entry name" value="Glyco_hydro_47"/>
</dbReference>
<dbReference type="InterPro" id="IPR012341">
    <property type="entry name" value="6hp_glycosidase-like_sf"/>
</dbReference>
<evidence type="ECO:0000256" key="3">
    <source>
        <dbReference type="ARBA" id="ARBA00007658"/>
    </source>
</evidence>
<evidence type="ECO:0000256" key="7">
    <source>
        <dbReference type="PIRSR" id="PIRSR601382-2"/>
    </source>
</evidence>
<evidence type="ECO:0000256" key="10">
    <source>
        <dbReference type="SAM" id="SignalP"/>
    </source>
</evidence>
<dbReference type="Gramene" id="CDF41161">
    <property type="protein sequence ID" value="CDF41161"/>
    <property type="gene ID" value="CHC_T00009079001"/>
</dbReference>
<dbReference type="SUPFAM" id="SSF48225">
    <property type="entry name" value="Seven-hairpin glycosidases"/>
    <property type="match status" value="1"/>
</dbReference>
<comment type="cofactor">
    <cofactor evidence="1 7">
        <name>Ca(2+)</name>
        <dbReference type="ChEBI" id="CHEBI:29108"/>
    </cofactor>
</comment>
<evidence type="ECO:0000256" key="4">
    <source>
        <dbReference type="ARBA" id="ARBA00022801"/>
    </source>
</evidence>
<dbReference type="PRINTS" id="PR00747">
    <property type="entry name" value="GLYHDRLASE47"/>
</dbReference>
<feature type="active site" evidence="6">
    <location>
        <position position="298"/>
    </location>
</feature>
<dbReference type="GO" id="GO:0005975">
    <property type="term" value="P:carbohydrate metabolic process"/>
    <property type="evidence" value="ECO:0007669"/>
    <property type="project" value="InterPro"/>
</dbReference>
<gene>
    <name evidence="11" type="ORF">CHC_T00009079001</name>
</gene>
<dbReference type="OrthoDB" id="8118055at2759"/>
<sequence length="556" mass="62310">MRFALFLLLLPLLQHASLAIDPTCSAATNLTREALAYLSALPTRGSASSHRLGTSLPLGSFRASSPGNARRVAVAAAVADAWDAYAAAAWGRDELLPLSNAGADTFAEGLGTTIVDSLSTLYILGGLDGRYEAARAWVLESLDFGKVGRVVVFETVIRILGGLVSIYHLSGDEMYLFKAEELGARLAAGFETPSGLPWPRCYLNETGRCERHRHMDDALYLAEVGSVQLEYRALSHHSKHPLCKKMRGVTERIIDKLQTARSSAVRMSGRHAVLLPYAMLRTTGMYCTNMVTAGAPADSYFEYLVKVWVQGGKKEKVYWELFARVVDSMVEIGSYTSRYGDTIMRDMLPSSDDKVHFSHKMDHFACYIPGMIVLGLDGLRAEETERRARWVMFAENITETCYKMYAKSPSGLAGEHIRLNQEDKWKMSGGYQLRPEAVEAFFYMWRLTKKDKYREYAWTVFERIQQHCKVEGGGYAALRTAKSRHPKKEDVMHSFLISETFKYLYLIFGDDEKELPLDKWVFNTEAHPLLVTPGLSEGVEEGERREVAAESGHDEL</sequence>
<keyword evidence="9" id="KW-0326">Glycosidase</keyword>
<accession>R7QUK1</accession>
<protein>
    <recommendedName>
        <fullName evidence="9">alpha-1,2-Mannosidase</fullName>
        <ecNumber evidence="9">3.2.1.-</ecNumber>
    </recommendedName>
</protein>
<keyword evidence="7" id="KW-0106">Calcium</keyword>
<dbReference type="GO" id="GO:0000139">
    <property type="term" value="C:Golgi membrane"/>
    <property type="evidence" value="ECO:0007669"/>
    <property type="project" value="TreeGrafter"/>
</dbReference>
<evidence type="ECO:0000313" key="12">
    <source>
        <dbReference type="Proteomes" id="UP000012073"/>
    </source>
</evidence>
<evidence type="ECO:0000256" key="6">
    <source>
        <dbReference type="PIRSR" id="PIRSR601382-1"/>
    </source>
</evidence>
<dbReference type="EMBL" id="HG002315">
    <property type="protein sequence ID" value="CDF41161.1"/>
    <property type="molecule type" value="Genomic_DNA"/>
</dbReference>
<evidence type="ECO:0000256" key="2">
    <source>
        <dbReference type="ARBA" id="ARBA00004922"/>
    </source>
</evidence>
<comment type="pathway">
    <text evidence="2">Protein modification; protein glycosylation.</text>
</comment>
<organism evidence="11 12">
    <name type="scientific">Chondrus crispus</name>
    <name type="common">Carrageen Irish moss</name>
    <name type="synonym">Polymorpha crispa</name>
    <dbReference type="NCBI Taxonomy" id="2769"/>
    <lineage>
        <taxon>Eukaryota</taxon>
        <taxon>Rhodophyta</taxon>
        <taxon>Florideophyceae</taxon>
        <taxon>Rhodymeniophycidae</taxon>
        <taxon>Gigartinales</taxon>
        <taxon>Gigartinaceae</taxon>
        <taxon>Chondrus</taxon>
    </lineage>
</organism>
<keyword evidence="5 8" id="KW-1015">Disulfide bond</keyword>
<feature type="signal peptide" evidence="10">
    <location>
        <begin position="1"/>
        <end position="19"/>
    </location>
</feature>
<dbReference type="KEGG" id="ccp:CHC_T00009079001"/>
<feature type="active site" description="Proton donor" evidence="6">
    <location>
        <position position="415"/>
    </location>
</feature>
<keyword evidence="4 9" id="KW-0378">Hydrolase</keyword>
<feature type="active site" evidence="6">
    <location>
        <position position="436"/>
    </location>
</feature>
<dbReference type="EC" id="3.2.1.-" evidence="9"/>
<dbReference type="PhylomeDB" id="R7QUK1"/>
<evidence type="ECO:0000256" key="8">
    <source>
        <dbReference type="PIRSR" id="PIRSR601382-3"/>
    </source>
</evidence>
<dbReference type="InterPro" id="IPR050749">
    <property type="entry name" value="Glycosyl_Hydrolase_47"/>
</dbReference>
<reference evidence="12" key="1">
    <citation type="journal article" date="2013" name="Proc. Natl. Acad. Sci. U.S.A.">
        <title>Genome structure and metabolic features in the red seaweed Chondrus crispus shed light on evolution of the Archaeplastida.</title>
        <authorList>
            <person name="Collen J."/>
            <person name="Porcel B."/>
            <person name="Carre W."/>
            <person name="Ball S.G."/>
            <person name="Chaparro C."/>
            <person name="Tonon T."/>
            <person name="Barbeyron T."/>
            <person name="Michel G."/>
            <person name="Noel B."/>
            <person name="Valentin K."/>
            <person name="Elias M."/>
            <person name="Artiguenave F."/>
            <person name="Arun A."/>
            <person name="Aury J.M."/>
            <person name="Barbosa-Neto J.F."/>
            <person name="Bothwell J.H."/>
            <person name="Bouget F.Y."/>
            <person name="Brillet L."/>
            <person name="Cabello-Hurtado F."/>
            <person name="Capella-Gutierrez S."/>
            <person name="Charrier B."/>
            <person name="Cladiere L."/>
            <person name="Cock J.M."/>
            <person name="Coelho S.M."/>
            <person name="Colleoni C."/>
            <person name="Czjzek M."/>
            <person name="Da Silva C."/>
            <person name="Delage L."/>
            <person name="Denoeud F."/>
            <person name="Deschamps P."/>
            <person name="Dittami S.M."/>
            <person name="Gabaldon T."/>
            <person name="Gachon C.M."/>
            <person name="Groisillier A."/>
            <person name="Herve C."/>
            <person name="Jabbari K."/>
            <person name="Katinka M."/>
            <person name="Kloareg B."/>
            <person name="Kowalczyk N."/>
            <person name="Labadie K."/>
            <person name="Leblanc C."/>
            <person name="Lopez P.J."/>
            <person name="McLachlan D.H."/>
            <person name="Meslet-Cladiere L."/>
            <person name="Moustafa A."/>
            <person name="Nehr Z."/>
            <person name="Nyvall Collen P."/>
            <person name="Panaud O."/>
            <person name="Partensky F."/>
            <person name="Poulain J."/>
            <person name="Rensing S.A."/>
            <person name="Rousvoal S."/>
            <person name="Samson G."/>
            <person name="Symeonidi A."/>
            <person name="Weissenbach J."/>
            <person name="Zambounis A."/>
            <person name="Wincker P."/>
            <person name="Boyen C."/>
        </authorList>
    </citation>
    <scope>NUCLEOTIDE SEQUENCE [LARGE SCALE GENOMIC DNA]</scope>
    <source>
        <strain evidence="12">cv. Stackhouse</strain>
    </source>
</reference>
<dbReference type="PANTHER" id="PTHR11742:SF6">
    <property type="entry name" value="MANNOSYL-OLIGOSACCHARIDE ALPHA-1,2-MANNOSIDASE IA-RELATED"/>
    <property type="match status" value="1"/>
</dbReference>
<evidence type="ECO:0000256" key="5">
    <source>
        <dbReference type="ARBA" id="ARBA00023157"/>
    </source>
</evidence>
<dbReference type="STRING" id="2769.R7QUK1"/>
<dbReference type="Pfam" id="PF01532">
    <property type="entry name" value="Glyco_hydro_47"/>
    <property type="match status" value="1"/>
</dbReference>
<keyword evidence="12" id="KW-1185">Reference proteome</keyword>
<dbReference type="InterPro" id="IPR036026">
    <property type="entry name" value="Seven-hairpin_glycosidases"/>
</dbReference>
<feature type="active site" description="Proton donor" evidence="6">
    <location>
        <position position="154"/>
    </location>
</feature>
<keyword evidence="10" id="KW-0732">Signal</keyword>
<feature type="chain" id="PRO_5004454719" description="alpha-1,2-Mannosidase" evidence="10">
    <location>
        <begin position="20"/>
        <end position="556"/>
    </location>
</feature>